<dbReference type="OrthoDB" id="9783370at2"/>
<proteinExistence type="predicted"/>
<sequence>MADPIGELLIRERLISAAQLVQAKINQKQSGGKLEDSLVSLGFLTPEQIKKILHPVPPIPLKIISTGLSEAFLSDLLLKAVYQEAGTFTLRQIIKKLCLPFSVIDELIELLKADQLIAIRSATSYGRENVNIFVSIRIRTFCEIDNSRFFASDMLIRSKLLQGRQSINFVNTQQIEQIEQIEHTIYQFSLSESEYAITRNNFNK</sequence>
<dbReference type="EMBL" id="PXXU01000022">
    <property type="protein sequence ID" value="PSJ17358.1"/>
    <property type="molecule type" value="Genomic_DNA"/>
</dbReference>
<reference evidence="1 2" key="1">
    <citation type="submission" date="2018-03" db="EMBL/GenBank/DDBJ databases">
        <title>Draft genome of Nitrosomonas supralitoralis APG5.</title>
        <authorList>
            <person name="Urakawa H."/>
            <person name="Lopez J.V."/>
        </authorList>
    </citation>
    <scope>NUCLEOTIDE SEQUENCE [LARGE SCALE GENOMIC DNA]</scope>
    <source>
        <strain evidence="1 2">APG5</strain>
    </source>
</reference>
<dbReference type="SUPFAM" id="SSF160246">
    <property type="entry name" value="EspE N-terminal domain-like"/>
    <property type="match status" value="1"/>
</dbReference>
<evidence type="ECO:0000313" key="2">
    <source>
        <dbReference type="Proteomes" id="UP000241912"/>
    </source>
</evidence>
<name>A0A2P7NV89_9PROT</name>
<gene>
    <name evidence="1" type="ORF">C7H79_08685</name>
</gene>
<dbReference type="AlphaFoldDB" id="A0A2P7NV89"/>
<protein>
    <submittedName>
        <fullName evidence="1">Uncharacterized protein</fullName>
    </submittedName>
</protein>
<keyword evidence="2" id="KW-1185">Reference proteome</keyword>
<dbReference type="RefSeq" id="WP_106706893.1">
    <property type="nucleotide sequence ID" value="NZ_PXXU01000022.1"/>
</dbReference>
<organism evidence="1 2">
    <name type="scientific">Nitrosomonas supralitoralis</name>
    <dbReference type="NCBI Taxonomy" id="2116706"/>
    <lineage>
        <taxon>Bacteria</taxon>
        <taxon>Pseudomonadati</taxon>
        <taxon>Pseudomonadota</taxon>
        <taxon>Betaproteobacteria</taxon>
        <taxon>Nitrosomonadales</taxon>
        <taxon>Nitrosomonadaceae</taxon>
        <taxon>Nitrosomonas</taxon>
    </lineage>
</organism>
<dbReference type="InterPro" id="IPR037257">
    <property type="entry name" value="T2SS_E_N_sf"/>
</dbReference>
<evidence type="ECO:0000313" key="1">
    <source>
        <dbReference type="EMBL" id="PSJ17358.1"/>
    </source>
</evidence>
<dbReference type="Proteomes" id="UP000241912">
    <property type="component" value="Unassembled WGS sequence"/>
</dbReference>
<comment type="caution">
    <text evidence="1">The sequence shown here is derived from an EMBL/GenBank/DDBJ whole genome shotgun (WGS) entry which is preliminary data.</text>
</comment>
<accession>A0A2P7NV89</accession>